<feature type="signal peptide" evidence="1">
    <location>
        <begin position="1"/>
        <end position="27"/>
    </location>
</feature>
<evidence type="ECO:0000313" key="2">
    <source>
        <dbReference type="EMBL" id="KAJ5541768.1"/>
    </source>
</evidence>
<proteinExistence type="predicted"/>
<evidence type="ECO:0000256" key="1">
    <source>
        <dbReference type="SAM" id="SignalP"/>
    </source>
</evidence>
<dbReference type="Proteomes" id="UP001220324">
    <property type="component" value="Unassembled WGS sequence"/>
</dbReference>
<comment type="caution">
    <text evidence="2">The sequence shown here is derived from an EMBL/GenBank/DDBJ whole genome shotgun (WGS) entry which is preliminary data.</text>
</comment>
<sequence length="301" mass="33084">MSSCRGFGHLRPWVLLVAFTLLQCGSAQFCSFWNNGCIDPLAQTAVAFSFPPLFLDPITLFYSFDSSSSGKGEGPMTKTAFWLGYLDHNINPQVVDTNRTSEIALRVGNLTGTPTGPNNGCDGIWGGRCSHDIKTSLQATMFQLATSGDYYNQPLATALDQFMMTPPVLPSCGAPVFDVAAIPVQDFAYEQAPSQEVTVMKPGSSHHPWQVWYLDRMTDVQQASQVAVGIVSRSPSFDSHPPLSPDDIQIELVCLQAPKAHPQDPVLLRTTIEIDLVGPFFLDRPSVFFSSSRLDCRCRWL</sequence>
<accession>A0AAD6CZF2</accession>
<feature type="chain" id="PRO_5041929453" evidence="1">
    <location>
        <begin position="28"/>
        <end position="301"/>
    </location>
</feature>
<gene>
    <name evidence="2" type="ORF">N7494_006844</name>
</gene>
<reference evidence="2 3" key="1">
    <citation type="journal article" date="2023" name="IMA Fungus">
        <title>Comparative genomic study of the Penicillium genus elucidates a diverse pangenome and 15 lateral gene transfer events.</title>
        <authorList>
            <person name="Petersen C."/>
            <person name="Sorensen T."/>
            <person name="Nielsen M.R."/>
            <person name="Sondergaard T.E."/>
            <person name="Sorensen J.L."/>
            <person name="Fitzpatrick D.A."/>
            <person name="Frisvad J.C."/>
            <person name="Nielsen K.L."/>
        </authorList>
    </citation>
    <scope>NUCLEOTIDE SEQUENCE [LARGE SCALE GENOMIC DNA]</scope>
    <source>
        <strain evidence="2 3">IBT 35679</strain>
    </source>
</reference>
<name>A0AAD6CZF2_9EURO</name>
<organism evidence="2 3">
    <name type="scientific">Penicillium frequentans</name>
    <dbReference type="NCBI Taxonomy" id="3151616"/>
    <lineage>
        <taxon>Eukaryota</taxon>
        <taxon>Fungi</taxon>
        <taxon>Dikarya</taxon>
        <taxon>Ascomycota</taxon>
        <taxon>Pezizomycotina</taxon>
        <taxon>Eurotiomycetes</taxon>
        <taxon>Eurotiomycetidae</taxon>
        <taxon>Eurotiales</taxon>
        <taxon>Aspergillaceae</taxon>
        <taxon>Penicillium</taxon>
    </lineage>
</organism>
<keyword evidence="1" id="KW-0732">Signal</keyword>
<evidence type="ECO:0000313" key="3">
    <source>
        <dbReference type="Proteomes" id="UP001220324"/>
    </source>
</evidence>
<protein>
    <submittedName>
        <fullName evidence="2">Uncharacterized protein</fullName>
    </submittedName>
</protein>
<dbReference type="AlphaFoldDB" id="A0AAD6CZF2"/>
<keyword evidence="3" id="KW-1185">Reference proteome</keyword>
<dbReference type="EMBL" id="JAQIZZ010000005">
    <property type="protein sequence ID" value="KAJ5541768.1"/>
    <property type="molecule type" value="Genomic_DNA"/>
</dbReference>